<dbReference type="EMBL" id="BAABDD010000032">
    <property type="protein sequence ID" value="GAA3761143.1"/>
    <property type="molecule type" value="Genomic_DNA"/>
</dbReference>
<comment type="caution">
    <text evidence="3">The sequence shown here is derived from an EMBL/GenBank/DDBJ whole genome shotgun (WGS) entry which is preliminary data.</text>
</comment>
<organism evidence="3 4">
    <name type="scientific">Salinactinospora qingdaonensis</name>
    <dbReference type="NCBI Taxonomy" id="702744"/>
    <lineage>
        <taxon>Bacteria</taxon>
        <taxon>Bacillati</taxon>
        <taxon>Actinomycetota</taxon>
        <taxon>Actinomycetes</taxon>
        <taxon>Streptosporangiales</taxon>
        <taxon>Nocardiopsidaceae</taxon>
        <taxon>Salinactinospora</taxon>
    </lineage>
</organism>
<dbReference type="Gene3D" id="3.30.300.30">
    <property type="match status" value="1"/>
</dbReference>
<evidence type="ECO:0000313" key="4">
    <source>
        <dbReference type="Proteomes" id="UP001500908"/>
    </source>
</evidence>
<dbReference type="InterPro" id="IPR042099">
    <property type="entry name" value="ANL_N_sf"/>
</dbReference>
<evidence type="ECO:0000259" key="2">
    <source>
        <dbReference type="Pfam" id="PF00501"/>
    </source>
</evidence>
<dbReference type="PROSITE" id="PS00455">
    <property type="entry name" value="AMP_BINDING"/>
    <property type="match status" value="1"/>
</dbReference>
<sequence length="535" mass="58097">MKTLDNPGRLFDVLAQRNSPTTLCLSRPLDIAPDSGTAYSVRQLAELTEQAAGWLAAAGAGPGERVAVVKPNHWDFVLLTLAAARLGAVAAPISAHLAPDTVATMLKRLEPAVLVTTADVVRSGAEAGVDLTSFARRTVSIDRPTPGAVPLADLRGHPAPPPAKRDDDQPLVIIHTSGTTGVPKLVPHSTTTIIRRLAGFEAHRWPVLASRPEDSVASAISFAHGRALAWTASVFWLAPREVTAVCDPTPERAEAFLRAHPPTILETLPSTYVRWQSLASTPDSVFSRVRLYISTFDAMHPPTVRAFLAATRRKRPVWLQGWGQSETGPLTFRFLTRAAMARQGQRHPTTRDVGWPVPTRTRLRAIDPVTFRPVPRGTPGLIMARTKGLGLGYVGEEERWWAKSRGTSWWNTGDIGVITRSGGLRLVDREVDTIPESSCLEMEDVIDDRLPWVLECIVLGAPGRSPLPVIVTANGTADMDAAAWRSAVADLPPLAEPIVMAWEELPRTATGKVRRHQLRELLLDGAGHHGTGQWT</sequence>
<dbReference type="InterPro" id="IPR020845">
    <property type="entry name" value="AMP-binding_CS"/>
</dbReference>
<evidence type="ECO:0000256" key="1">
    <source>
        <dbReference type="ARBA" id="ARBA00006432"/>
    </source>
</evidence>
<dbReference type="RefSeq" id="WP_344975717.1">
    <property type="nucleotide sequence ID" value="NZ_BAABDD010000032.1"/>
</dbReference>
<name>A0ABP7GB69_9ACTN</name>
<accession>A0ABP7GB69</accession>
<dbReference type="Proteomes" id="UP001500908">
    <property type="component" value="Unassembled WGS sequence"/>
</dbReference>
<protein>
    <submittedName>
        <fullName evidence="3">AMP-binding protein</fullName>
    </submittedName>
</protein>
<reference evidence="4" key="1">
    <citation type="journal article" date="2019" name="Int. J. Syst. Evol. Microbiol.">
        <title>The Global Catalogue of Microorganisms (GCM) 10K type strain sequencing project: providing services to taxonomists for standard genome sequencing and annotation.</title>
        <authorList>
            <consortium name="The Broad Institute Genomics Platform"/>
            <consortium name="The Broad Institute Genome Sequencing Center for Infectious Disease"/>
            <person name="Wu L."/>
            <person name="Ma J."/>
        </authorList>
    </citation>
    <scope>NUCLEOTIDE SEQUENCE [LARGE SCALE GENOMIC DNA]</scope>
    <source>
        <strain evidence="4">JCM 17137</strain>
    </source>
</reference>
<dbReference type="InterPro" id="IPR045851">
    <property type="entry name" value="AMP-bd_C_sf"/>
</dbReference>
<evidence type="ECO:0000313" key="3">
    <source>
        <dbReference type="EMBL" id="GAA3761143.1"/>
    </source>
</evidence>
<comment type="similarity">
    <text evidence="1">Belongs to the ATP-dependent AMP-binding enzyme family.</text>
</comment>
<dbReference type="InterPro" id="IPR000873">
    <property type="entry name" value="AMP-dep_synth/lig_dom"/>
</dbReference>
<proteinExistence type="inferred from homology"/>
<dbReference type="PANTHER" id="PTHR43201">
    <property type="entry name" value="ACYL-COA SYNTHETASE"/>
    <property type="match status" value="1"/>
</dbReference>
<dbReference type="Gene3D" id="3.40.50.12780">
    <property type="entry name" value="N-terminal domain of ligase-like"/>
    <property type="match status" value="1"/>
</dbReference>
<dbReference type="PANTHER" id="PTHR43201:SF8">
    <property type="entry name" value="ACYL-COA SYNTHETASE FAMILY MEMBER 3"/>
    <property type="match status" value="1"/>
</dbReference>
<dbReference type="SUPFAM" id="SSF56801">
    <property type="entry name" value="Acetyl-CoA synthetase-like"/>
    <property type="match status" value="1"/>
</dbReference>
<dbReference type="Pfam" id="PF00501">
    <property type="entry name" value="AMP-binding"/>
    <property type="match status" value="1"/>
</dbReference>
<keyword evidence="4" id="KW-1185">Reference proteome</keyword>
<feature type="domain" description="AMP-dependent synthetase/ligase" evidence="2">
    <location>
        <begin position="34"/>
        <end position="393"/>
    </location>
</feature>
<gene>
    <name evidence="3" type="ORF">GCM10022402_43670</name>
</gene>